<evidence type="ECO:0000256" key="1">
    <source>
        <dbReference type="SAM" id="MobiDB-lite"/>
    </source>
</evidence>
<dbReference type="Pfam" id="PF05899">
    <property type="entry name" value="Cupin_3"/>
    <property type="match status" value="1"/>
</dbReference>
<dbReference type="Gene3D" id="2.60.120.10">
    <property type="entry name" value="Jelly Rolls"/>
    <property type="match status" value="1"/>
</dbReference>
<feature type="region of interest" description="Disordered" evidence="1">
    <location>
        <begin position="1"/>
        <end position="23"/>
    </location>
</feature>
<feature type="compositionally biased region" description="Polar residues" evidence="1">
    <location>
        <begin position="1"/>
        <end position="12"/>
    </location>
</feature>
<dbReference type="PANTHER" id="PTHR40943:SF1">
    <property type="entry name" value="CYTOPLASMIC PROTEIN"/>
    <property type="match status" value="1"/>
</dbReference>
<evidence type="ECO:0000313" key="3">
    <source>
        <dbReference type="EMBL" id="KZB01862.1"/>
    </source>
</evidence>
<dbReference type="InterPro" id="IPR008579">
    <property type="entry name" value="UGlyAH_Cupin_dom"/>
</dbReference>
<dbReference type="InterPro" id="IPR014710">
    <property type="entry name" value="RmlC-like_jellyroll"/>
</dbReference>
<dbReference type="EMBL" id="LVYU01000078">
    <property type="protein sequence ID" value="KZB01862.1"/>
    <property type="molecule type" value="Genomic_DNA"/>
</dbReference>
<proteinExistence type="predicted"/>
<protein>
    <submittedName>
        <fullName evidence="3">Cupin</fullName>
    </submittedName>
</protein>
<gene>
    <name evidence="3" type="ORF">A4A59_12590</name>
</gene>
<feature type="domain" description="(S)-ureidoglycine aminohydrolase cupin" evidence="2">
    <location>
        <begin position="41"/>
        <end position="111"/>
    </location>
</feature>
<dbReference type="InterPro" id="IPR011051">
    <property type="entry name" value="RmlC_Cupin_sf"/>
</dbReference>
<accession>A0A154IN47</accession>
<dbReference type="SUPFAM" id="SSF51182">
    <property type="entry name" value="RmlC-like cupins"/>
    <property type="match status" value="1"/>
</dbReference>
<organism evidence="3">
    <name type="scientific">Rhizobium leguminosarum</name>
    <dbReference type="NCBI Taxonomy" id="384"/>
    <lineage>
        <taxon>Bacteria</taxon>
        <taxon>Pseudomonadati</taxon>
        <taxon>Pseudomonadota</taxon>
        <taxon>Alphaproteobacteria</taxon>
        <taxon>Hyphomicrobiales</taxon>
        <taxon>Rhizobiaceae</taxon>
        <taxon>Rhizobium/Agrobacterium group</taxon>
        <taxon>Rhizobium</taxon>
    </lineage>
</organism>
<dbReference type="AlphaFoldDB" id="A0A154IN47"/>
<sequence length="117" mass="13036">MSNLTFIDQNNLPEPRKGQPAPDRLVEGNPQFLTWDIAQTADGVVRSGVWEATPGAYRSIKGETFEVCVILSGISELIEDGCEPRRIVAGDTFVMHPGFTGTWKVIETTRKLWVCRD</sequence>
<dbReference type="PANTHER" id="PTHR40943">
    <property type="entry name" value="CYTOPLASMIC PROTEIN-RELATED"/>
    <property type="match status" value="1"/>
</dbReference>
<comment type="caution">
    <text evidence="3">The sequence shown here is derived from an EMBL/GenBank/DDBJ whole genome shotgun (WGS) entry which is preliminary data.</text>
</comment>
<dbReference type="RefSeq" id="WP_062940898.1">
    <property type="nucleotide sequence ID" value="NZ_CP171845.1"/>
</dbReference>
<reference evidence="3" key="1">
    <citation type="submission" date="2016-03" db="EMBL/GenBank/DDBJ databases">
        <title>Microsymbionts genomes from the relict species Vavilovia formosa.</title>
        <authorList>
            <person name="Chirak E."/>
            <person name="Kimeklis A."/>
            <person name="Kopat V."/>
            <person name="Andronov E."/>
        </authorList>
    </citation>
    <scope>NUCLEOTIDE SEQUENCE [LARGE SCALE GENOMIC DNA]</scope>
    <source>
        <strain evidence="3">Vaf12</strain>
    </source>
</reference>
<name>A0A154IN47_RHILE</name>
<evidence type="ECO:0000259" key="2">
    <source>
        <dbReference type="Pfam" id="PF05899"/>
    </source>
</evidence>